<gene>
    <name evidence="1" type="ORF">VN21_15245</name>
</gene>
<dbReference type="RefSeq" id="WP_021431878.1">
    <property type="nucleotide sequence ID" value="NZ_LBBT01000309.1"/>
</dbReference>
<proteinExistence type="predicted"/>
<comment type="caution">
    <text evidence="1">The sequence shown here is derived from an EMBL/GenBank/DDBJ whole genome shotgun (WGS) entry which is preliminary data.</text>
</comment>
<accession>A0A0M3DC48</accession>
<dbReference type="EMBL" id="LBBT01000309">
    <property type="protein sequence ID" value="KKY00245.1"/>
    <property type="molecule type" value="Genomic_DNA"/>
</dbReference>
<reference evidence="1 2" key="1">
    <citation type="submission" date="2015-04" db="EMBL/GenBank/DDBJ databases">
        <title>Microcin producing Clostridium sp. JC272T.</title>
        <authorList>
            <person name="Jyothsna T."/>
            <person name="Sasikala C."/>
            <person name="Ramana C."/>
        </authorList>
    </citation>
    <scope>NUCLEOTIDE SEQUENCE [LARGE SCALE GENOMIC DNA]</scope>
    <source>
        <strain evidence="1 2">JC272</strain>
    </source>
</reference>
<protein>
    <submittedName>
        <fullName evidence="1">Uncharacterized protein</fullName>
    </submittedName>
</protein>
<evidence type="ECO:0000313" key="1">
    <source>
        <dbReference type="EMBL" id="KKY00245.1"/>
    </source>
</evidence>
<dbReference type="InterPro" id="IPR010985">
    <property type="entry name" value="Ribbon_hlx_hlx"/>
</dbReference>
<dbReference type="GeneID" id="67474376"/>
<sequence length="76" mass="8849">MAVSKANTRTMVTVSMDLKKELDLKAERDGDNLNTVIVKAVYEYLKKDPLVEKTVLKDTKHKLERIEYLKLKKEQL</sequence>
<organism evidence="1 2">
    <name type="scientific">Paraclostridium benzoelyticum</name>
    <dbReference type="NCBI Taxonomy" id="1629550"/>
    <lineage>
        <taxon>Bacteria</taxon>
        <taxon>Bacillati</taxon>
        <taxon>Bacillota</taxon>
        <taxon>Clostridia</taxon>
        <taxon>Peptostreptococcales</taxon>
        <taxon>Peptostreptococcaceae</taxon>
        <taxon>Paraclostridium</taxon>
    </lineage>
</organism>
<dbReference type="PATRIC" id="fig|1629550.3.peg.2516"/>
<dbReference type="SUPFAM" id="SSF47598">
    <property type="entry name" value="Ribbon-helix-helix"/>
    <property type="match status" value="1"/>
</dbReference>
<dbReference type="GO" id="GO:0006355">
    <property type="term" value="P:regulation of DNA-templated transcription"/>
    <property type="evidence" value="ECO:0007669"/>
    <property type="project" value="InterPro"/>
</dbReference>
<dbReference type="Proteomes" id="UP000034407">
    <property type="component" value="Unassembled WGS sequence"/>
</dbReference>
<name>A0A0M3DC48_9FIRM</name>
<evidence type="ECO:0000313" key="2">
    <source>
        <dbReference type="Proteomes" id="UP000034407"/>
    </source>
</evidence>
<dbReference type="AlphaFoldDB" id="A0A0M3DC48"/>
<keyword evidence="2" id="KW-1185">Reference proteome</keyword>